<comment type="caution">
    <text evidence="2">The sequence shown here is derived from an EMBL/GenBank/DDBJ whole genome shotgun (WGS) entry which is preliminary data.</text>
</comment>
<reference evidence="2" key="1">
    <citation type="submission" date="2020-11" db="EMBL/GenBank/DDBJ databases">
        <authorList>
            <consortium name="DOE Joint Genome Institute"/>
            <person name="Ahrendt S."/>
            <person name="Riley R."/>
            <person name="Andreopoulos W."/>
            <person name="Labutti K."/>
            <person name="Pangilinan J."/>
            <person name="Ruiz-Duenas F.J."/>
            <person name="Barrasa J.M."/>
            <person name="Sanchez-Garcia M."/>
            <person name="Camarero S."/>
            <person name="Miyauchi S."/>
            <person name="Serrano A."/>
            <person name="Linde D."/>
            <person name="Babiker R."/>
            <person name="Drula E."/>
            <person name="Ayuso-Fernandez I."/>
            <person name="Pacheco R."/>
            <person name="Padilla G."/>
            <person name="Ferreira P."/>
            <person name="Barriuso J."/>
            <person name="Kellner H."/>
            <person name="Castanera R."/>
            <person name="Alfaro M."/>
            <person name="Ramirez L."/>
            <person name="Pisabarro A.G."/>
            <person name="Kuo A."/>
            <person name="Tritt A."/>
            <person name="Lipzen A."/>
            <person name="He G."/>
            <person name="Yan M."/>
            <person name="Ng V."/>
            <person name="Cullen D."/>
            <person name="Martin F."/>
            <person name="Rosso M.-N."/>
            <person name="Henrissat B."/>
            <person name="Hibbett D."/>
            <person name="Martinez A.T."/>
            <person name="Grigoriev I.V."/>
        </authorList>
    </citation>
    <scope>NUCLEOTIDE SEQUENCE</scope>
    <source>
        <strain evidence="2">AH 40177</strain>
    </source>
</reference>
<feature type="region of interest" description="Disordered" evidence="1">
    <location>
        <begin position="45"/>
        <end position="72"/>
    </location>
</feature>
<evidence type="ECO:0000313" key="2">
    <source>
        <dbReference type="EMBL" id="KAF9063854.1"/>
    </source>
</evidence>
<dbReference type="AlphaFoldDB" id="A0A9P5PDV6"/>
<protein>
    <submittedName>
        <fullName evidence="2">Uncharacterized protein</fullName>
    </submittedName>
</protein>
<sequence>MFRPLHSRCARSYATSRHLSQLHCNHGAFSRARLRNLCPNWSRSQNMSTISPEKSEKEREIPKSLPEDADQPLAAKSEEDYASWASRMEHEALTEIIPLQIYLIAHLNKQKPMLPDEWPLELYWKLFTHTLSGQIPFARVQQLKDEWDKMMIEYADIEKALNTAVLEFRAGSGAGQYTIQGLGNNGVSAAVEIEKLYVRMQILHDSVNSLYRATRRDVGMPLDE</sequence>
<keyword evidence="3" id="KW-1185">Reference proteome</keyword>
<evidence type="ECO:0000256" key="1">
    <source>
        <dbReference type="SAM" id="MobiDB-lite"/>
    </source>
</evidence>
<proteinExistence type="predicted"/>
<gene>
    <name evidence="2" type="ORF">BDP27DRAFT_1334528</name>
</gene>
<dbReference type="EMBL" id="JADNRY010000137">
    <property type="protein sequence ID" value="KAF9063854.1"/>
    <property type="molecule type" value="Genomic_DNA"/>
</dbReference>
<dbReference type="Proteomes" id="UP000772434">
    <property type="component" value="Unassembled WGS sequence"/>
</dbReference>
<accession>A0A9P5PDV6</accession>
<feature type="compositionally biased region" description="Basic and acidic residues" evidence="1">
    <location>
        <begin position="53"/>
        <end position="66"/>
    </location>
</feature>
<organism evidence="2 3">
    <name type="scientific">Rhodocollybia butyracea</name>
    <dbReference type="NCBI Taxonomy" id="206335"/>
    <lineage>
        <taxon>Eukaryota</taxon>
        <taxon>Fungi</taxon>
        <taxon>Dikarya</taxon>
        <taxon>Basidiomycota</taxon>
        <taxon>Agaricomycotina</taxon>
        <taxon>Agaricomycetes</taxon>
        <taxon>Agaricomycetidae</taxon>
        <taxon>Agaricales</taxon>
        <taxon>Marasmiineae</taxon>
        <taxon>Omphalotaceae</taxon>
        <taxon>Rhodocollybia</taxon>
    </lineage>
</organism>
<name>A0A9P5PDV6_9AGAR</name>
<evidence type="ECO:0000313" key="3">
    <source>
        <dbReference type="Proteomes" id="UP000772434"/>
    </source>
</evidence>